<dbReference type="Gene3D" id="1.10.287.630">
    <property type="entry name" value="Helix hairpin bin"/>
    <property type="match status" value="1"/>
</dbReference>
<feature type="transmembrane region" description="Helical" evidence="1">
    <location>
        <begin position="86"/>
        <end position="106"/>
    </location>
</feature>
<feature type="transmembrane region" description="Helical" evidence="1">
    <location>
        <begin position="312"/>
        <end position="341"/>
    </location>
</feature>
<dbReference type="InterPro" id="IPR014710">
    <property type="entry name" value="RmlC-like_jellyroll"/>
</dbReference>
<keyword evidence="4" id="KW-1185">Reference proteome</keyword>
<feature type="transmembrane region" description="Helical" evidence="1">
    <location>
        <begin position="121"/>
        <end position="142"/>
    </location>
</feature>
<gene>
    <name evidence="3" type="ORF">MELIAE_LOCUS1472</name>
</gene>
<dbReference type="AlphaFoldDB" id="A0A9P0FAF5"/>
<dbReference type="Pfam" id="PF00027">
    <property type="entry name" value="cNMP_binding"/>
    <property type="match status" value="1"/>
</dbReference>
<proteinExistence type="predicted"/>
<keyword evidence="1" id="KW-1133">Transmembrane helix</keyword>
<keyword evidence="1" id="KW-0812">Transmembrane</keyword>
<evidence type="ECO:0000256" key="1">
    <source>
        <dbReference type="SAM" id="Phobius"/>
    </source>
</evidence>
<dbReference type="PANTHER" id="PTHR45689">
    <property type="entry name" value="I[[H]] CHANNEL, ISOFORM E"/>
    <property type="match status" value="1"/>
</dbReference>
<feature type="transmembrane region" description="Helical" evidence="1">
    <location>
        <begin position="228"/>
        <end position="255"/>
    </location>
</feature>
<accession>A0A9P0FAF5</accession>
<dbReference type="Proteomes" id="UP001154078">
    <property type="component" value="Chromosome 1"/>
</dbReference>
<dbReference type="GO" id="GO:0098855">
    <property type="term" value="C:HCN channel complex"/>
    <property type="evidence" value="ECO:0007669"/>
    <property type="project" value="TreeGrafter"/>
</dbReference>
<dbReference type="GO" id="GO:0005249">
    <property type="term" value="F:voltage-gated potassium channel activity"/>
    <property type="evidence" value="ECO:0007669"/>
    <property type="project" value="TreeGrafter"/>
</dbReference>
<dbReference type="SUPFAM" id="SSF51206">
    <property type="entry name" value="cAMP-binding domain-like"/>
    <property type="match status" value="1"/>
</dbReference>
<sequence>MKKQPTHFCELNNFVVIDYNPTLPPKTSKLKRFGRWLAKKNTLNMKNENCKEYFQTRQEMYNEQERHMNNYVYVIHPFSTVNTIRIFFNFFVFSSAMFLLPFHFSFDHRFNEDSNYVQDYLILPLRVGITIVIITNFFTGYLDKKVRKVILRPGDIARHYISTYFFFDICQALPLKYLLFLVHLDPRTKFPILLTGFLTYVRVKTLYEILNEILLNILKLSETITTCIIFIVVTHGFLHLFACISYLLPSIVYVFNKTMPPSWLVDAKIDPSIKPGPPLIRKYLHCLTCVTCHFFGANTSMYSVKKFPLEEIIVSLIMIFGRLYTLYIIANMLVLFGIVSISESKYEEIRHQIVNYAIANKFSTTLKSRILQYFHHKFLKRFFNESKIMQEMSNTLQIEVKMHNCRNLIIKSDWFTILSKQGIEDITMFLEQEVFLVHDVIVKLQDDIDYIYFIHSGTAAMYNKFGVEINHLIDGRVVGMTSLLWDVEERYNGSAVALEITDTFKIHKDNLIKIFKSYPVFLRHYENLTRQELLTWFPNLDRTFHDTDLTNNLESGRLLQKPNRRPKYYSKL</sequence>
<organism evidence="3 4">
    <name type="scientific">Brassicogethes aeneus</name>
    <name type="common">Rape pollen beetle</name>
    <name type="synonym">Meligethes aeneus</name>
    <dbReference type="NCBI Taxonomy" id="1431903"/>
    <lineage>
        <taxon>Eukaryota</taxon>
        <taxon>Metazoa</taxon>
        <taxon>Ecdysozoa</taxon>
        <taxon>Arthropoda</taxon>
        <taxon>Hexapoda</taxon>
        <taxon>Insecta</taxon>
        <taxon>Pterygota</taxon>
        <taxon>Neoptera</taxon>
        <taxon>Endopterygota</taxon>
        <taxon>Coleoptera</taxon>
        <taxon>Polyphaga</taxon>
        <taxon>Cucujiformia</taxon>
        <taxon>Nitidulidae</taxon>
        <taxon>Meligethinae</taxon>
        <taxon>Brassicogethes</taxon>
    </lineage>
</organism>
<keyword evidence="1" id="KW-0472">Membrane</keyword>
<dbReference type="EMBL" id="OV121132">
    <property type="protein sequence ID" value="CAH0547488.1"/>
    <property type="molecule type" value="Genomic_DNA"/>
</dbReference>
<dbReference type="InterPro" id="IPR051413">
    <property type="entry name" value="K/Na_HCN_channel"/>
</dbReference>
<dbReference type="CDD" id="cd00038">
    <property type="entry name" value="CAP_ED"/>
    <property type="match status" value="1"/>
</dbReference>
<evidence type="ECO:0000313" key="3">
    <source>
        <dbReference type="EMBL" id="CAH0547488.1"/>
    </source>
</evidence>
<dbReference type="InterPro" id="IPR018490">
    <property type="entry name" value="cNMP-bd_dom_sf"/>
</dbReference>
<dbReference type="PANTHER" id="PTHR45689:SF14">
    <property type="entry name" value="CYCLIC NUCLEOTIDE-GATED CATION CHANNEL SUBUNIT A-LIKE PROTEIN"/>
    <property type="match status" value="1"/>
</dbReference>
<dbReference type="InterPro" id="IPR000595">
    <property type="entry name" value="cNMP-bd_dom"/>
</dbReference>
<name>A0A9P0FAF5_BRAAE</name>
<evidence type="ECO:0000259" key="2">
    <source>
        <dbReference type="PROSITE" id="PS50042"/>
    </source>
</evidence>
<dbReference type="Gene3D" id="2.60.120.10">
    <property type="entry name" value="Jelly Rolls"/>
    <property type="match status" value="1"/>
</dbReference>
<dbReference type="OrthoDB" id="2021138at2759"/>
<evidence type="ECO:0000313" key="4">
    <source>
        <dbReference type="Proteomes" id="UP001154078"/>
    </source>
</evidence>
<dbReference type="GO" id="GO:0003254">
    <property type="term" value="P:regulation of membrane depolarization"/>
    <property type="evidence" value="ECO:0007669"/>
    <property type="project" value="TreeGrafter"/>
</dbReference>
<feature type="transmembrane region" description="Helical" evidence="1">
    <location>
        <begin position="163"/>
        <end position="184"/>
    </location>
</feature>
<dbReference type="PROSITE" id="PS50042">
    <property type="entry name" value="CNMP_BINDING_3"/>
    <property type="match status" value="1"/>
</dbReference>
<dbReference type="GO" id="GO:0035725">
    <property type="term" value="P:sodium ion transmembrane transport"/>
    <property type="evidence" value="ECO:0007669"/>
    <property type="project" value="TreeGrafter"/>
</dbReference>
<feature type="domain" description="Cyclic nucleotide-binding" evidence="2">
    <location>
        <begin position="414"/>
        <end position="515"/>
    </location>
</feature>
<reference evidence="3" key="1">
    <citation type="submission" date="2021-12" db="EMBL/GenBank/DDBJ databases">
        <authorList>
            <person name="King R."/>
        </authorList>
    </citation>
    <scope>NUCLEOTIDE SEQUENCE</scope>
</reference>
<protein>
    <recommendedName>
        <fullName evidence="2">Cyclic nucleotide-binding domain-containing protein</fullName>
    </recommendedName>
</protein>